<dbReference type="AlphaFoldDB" id="A0A0J6SXP2"/>
<dbReference type="SUPFAM" id="SSF56801">
    <property type="entry name" value="Acetyl-CoA synthetase-like"/>
    <property type="match status" value="1"/>
</dbReference>
<evidence type="ECO:0000313" key="5">
    <source>
        <dbReference type="EMBL" id="KMO38093.1"/>
    </source>
</evidence>
<sequence length="514" mass="55168">MDAHAPTLFACLHEAARRHGGRTALVCEETRLDYATLFARAGRLAGGLRERGIARGDRVLVQMPNGVAFVEILLACLWIEAVPVLVMPNQRTRDVEALCRIAEPVACFVPGRTPSLDYPDLAARTRDAQPSLRHVIVDGEAGTSIALRDIDGAPPEPPSCAPDDVALLLISGGTTGIPKLIPRTHGDYAYNIQAMAAASGLAADSVYLAVIPVAHNFALGCPGILGTLAQGGTVVLSESAGCDEAMPVIAREGVTHVALVPPLAKMWVDARDCEDSDLSSLRVVQVGGSRLAPDLAGQIEPRLGGRLQQVFGMAEGLLCLTRLDDDPDTILGTQGRPLSPDDVVRVVDADGRDVARGERGELWTRGPYTIRGYFRAEEHNRQAFTPDGFYRTGDLVRWHGDNLVVDGRVKEQVHRGGEKLSVVEIEDALRSLDGIDAAKVVAVPDDVLGERACAFLIGASGNLDEVVLRSRLAALGLSREKIPDQFEWLSSWPLTAVGKIDTQQLVPVAQKRDR</sequence>
<dbReference type="InterPro" id="IPR025110">
    <property type="entry name" value="AMP-bd_C"/>
</dbReference>
<evidence type="ECO:0000256" key="2">
    <source>
        <dbReference type="ARBA" id="ARBA00022598"/>
    </source>
</evidence>
<dbReference type="Pfam" id="PF13193">
    <property type="entry name" value="AMP-binding_C"/>
    <property type="match status" value="1"/>
</dbReference>
<keyword evidence="2 5" id="KW-0436">Ligase</keyword>
<dbReference type="InterPro" id="IPR045851">
    <property type="entry name" value="AMP-bd_C_sf"/>
</dbReference>
<dbReference type="InterPro" id="IPR020845">
    <property type="entry name" value="AMP-binding_CS"/>
</dbReference>
<dbReference type="InterPro" id="IPR042099">
    <property type="entry name" value="ANL_N_sf"/>
</dbReference>
<protein>
    <submittedName>
        <fullName evidence="5">Salicyl-AMP ligase</fullName>
    </submittedName>
</protein>
<dbReference type="PATRIC" id="fig|1187852.3.peg.892"/>
<dbReference type="Gene3D" id="3.30.300.30">
    <property type="match status" value="1"/>
</dbReference>
<evidence type="ECO:0000259" key="3">
    <source>
        <dbReference type="Pfam" id="PF00501"/>
    </source>
</evidence>
<feature type="domain" description="AMP-dependent synthetase/ligase" evidence="3">
    <location>
        <begin position="13"/>
        <end position="374"/>
    </location>
</feature>
<reference evidence="5 6" key="1">
    <citation type="submission" date="2015-03" db="EMBL/GenBank/DDBJ databases">
        <title>Genome sequencing of Methylobacterium tarhaniae DSM 25844.</title>
        <authorList>
            <person name="Chaudhry V."/>
            <person name="Patil P.B."/>
        </authorList>
    </citation>
    <scope>NUCLEOTIDE SEQUENCE [LARGE SCALE GENOMIC DNA]</scope>
    <source>
        <strain evidence="5 6">DSM 25844</strain>
    </source>
</reference>
<dbReference type="PANTHER" id="PTHR43767:SF1">
    <property type="entry name" value="NONRIBOSOMAL PEPTIDE SYNTHASE PES1 (EUROFUNG)-RELATED"/>
    <property type="match status" value="1"/>
</dbReference>
<dbReference type="InterPro" id="IPR000873">
    <property type="entry name" value="AMP-dep_synth/lig_dom"/>
</dbReference>
<gene>
    <name evidence="5" type="ORF">VQ03_18020</name>
</gene>
<dbReference type="GO" id="GO:0016878">
    <property type="term" value="F:acid-thiol ligase activity"/>
    <property type="evidence" value="ECO:0007669"/>
    <property type="project" value="UniProtKB-ARBA"/>
</dbReference>
<dbReference type="InterPro" id="IPR050237">
    <property type="entry name" value="ATP-dep_AMP-bd_enzyme"/>
</dbReference>
<dbReference type="PANTHER" id="PTHR43767">
    <property type="entry name" value="LONG-CHAIN-FATTY-ACID--COA LIGASE"/>
    <property type="match status" value="1"/>
</dbReference>
<comment type="caution">
    <text evidence="5">The sequence shown here is derived from an EMBL/GenBank/DDBJ whole genome shotgun (WGS) entry which is preliminary data.</text>
</comment>
<dbReference type="FunFam" id="2.30.38.10:FF:000003">
    <property type="entry name" value="Vibriobactin-specific 2,3-dihydroxybenzoate-AMP ligase"/>
    <property type="match status" value="1"/>
</dbReference>
<evidence type="ECO:0000259" key="4">
    <source>
        <dbReference type="Pfam" id="PF13193"/>
    </source>
</evidence>
<keyword evidence="6" id="KW-1185">Reference proteome</keyword>
<name>A0A0J6SXP2_9HYPH</name>
<dbReference type="Proteomes" id="UP000036449">
    <property type="component" value="Unassembled WGS sequence"/>
</dbReference>
<dbReference type="Pfam" id="PF00501">
    <property type="entry name" value="AMP-binding"/>
    <property type="match status" value="1"/>
</dbReference>
<dbReference type="PROSITE" id="PS00455">
    <property type="entry name" value="AMP_BINDING"/>
    <property type="match status" value="1"/>
</dbReference>
<comment type="pathway">
    <text evidence="1">Siderophore biosynthesis.</text>
</comment>
<accession>A0A0J6SXP2</accession>
<feature type="domain" description="AMP-binding enzyme C-terminal" evidence="4">
    <location>
        <begin position="424"/>
        <end position="499"/>
    </location>
</feature>
<dbReference type="Gene3D" id="3.40.50.12780">
    <property type="entry name" value="N-terminal domain of ligase-like"/>
    <property type="match status" value="1"/>
</dbReference>
<proteinExistence type="predicted"/>
<evidence type="ECO:0000313" key="6">
    <source>
        <dbReference type="Proteomes" id="UP000036449"/>
    </source>
</evidence>
<evidence type="ECO:0000256" key="1">
    <source>
        <dbReference type="ARBA" id="ARBA00004924"/>
    </source>
</evidence>
<organism evidence="5 6">
    <name type="scientific">Methylobacterium tarhaniae</name>
    <dbReference type="NCBI Taxonomy" id="1187852"/>
    <lineage>
        <taxon>Bacteria</taxon>
        <taxon>Pseudomonadati</taxon>
        <taxon>Pseudomonadota</taxon>
        <taxon>Alphaproteobacteria</taxon>
        <taxon>Hyphomicrobiales</taxon>
        <taxon>Methylobacteriaceae</taxon>
        <taxon>Methylobacterium</taxon>
    </lineage>
</organism>
<dbReference type="EMBL" id="LABZ01000126">
    <property type="protein sequence ID" value="KMO38093.1"/>
    <property type="molecule type" value="Genomic_DNA"/>
</dbReference>